<evidence type="ECO:0000256" key="6">
    <source>
        <dbReference type="SAM" id="Phobius"/>
    </source>
</evidence>
<reference evidence="7" key="1">
    <citation type="submission" date="2023-06" db="EMBL/GenBank/DDBJ databases">
        <title>Genome-scale phylogeny and comparative genomics of the fungal order Sordariales.</title>
        <authorList>
            <consortium name="Lawrence Berkeley National Laboratory"/>
            <person name="Hensen N."/>
            <person name="Bonometti L."/>
            <person name="Westerberg I."/>
            <person name="Brannstrom I.O."/>
            <person name="Guillou S."/>
            <person name="Cros-Aarteil S."/>
            <person name="Calhoun S."/>
            <person name="Haridas S."/>
            <person name="Kuo A."/>
            <person name="Mondo S."/>
            <person name="Pangilinan J."/>
            <person name="Riley R."/>
            <person name="Labutti K."/>
            <person name="Andreopoulos B."/>
            <person name="Lipzen A."/>
            <person name="Chen C."/>
            <person name="Yanf M."/>
            <person name="Daum C."/>
            <person name="Ng V."/>
            <person name="Clum A."/>
            <person name="Steindorff A."/>
            <person name="Ohm R."/>
            <person name="Martin F."/>
            <person name="Silar P."/>
            <person name="Natvig D."/>
            <person name="Lalanne C."/>
            <person name="Gautier V."/>
            <person name="Ament-Velasquez S.L."/>
            <person name="Kruys A."/>
            <person name="Hutchinson M.I."/>
            <person name="Powell A.J."/>
            <person name="Barry K."/>
            <person name="Miller A.N."/>
            <person name="Grigoriev I.V."/>
            <person name="Debuchy R."/>
            <person name="Gladieux P."/>
            <person name="Thoren M.H."/>
            <person name="Johannesson H."/>
        </authorList>
    </citation>
    <scope>NUCLEOTIDE SEQUENCE</scope>
    <source>
        <strain evidence="7">CBS 606.72</strain>
    </source>
</reference>
<keyword evidence="2 6" id="KW-0812">Transmembrane</keyword>
<feature type="compositionally biased region" description="Basic and acidic residues" evidence="5">
    <location>
        <begin position="260"/>
        <end position="277"/>
    </location>
</feature>
<feature type="region of interest" description="Disordered" evidence="5">
    <location>
        <begin position="334"/>
        <end position="359"/>
    </location>
</feature>
<dbReference type="EMBL" id="JAULSU010000006">
    <property type="protein sequence ID" value="KAK0614432.1"/>
    <property type="molecule type" value="Genomic_DNA"/>
</dbReference>
<keyword evidence="8" id="KW-1185">Reference proteome</keyword>
<dbReference type="CDD" id="cd12087">
    <property type="entry name" value="TM_EGFR-like"/>
    <property type="match status" value="1"/>
</dbReference>
<evidence type="ECO:0000313" key="8">
    <source>
        <dbReference type="Proteomes" id="UP001175000"/>
    </source>
</evidence>
<keyword evidence="4 6" id="KW-0472">Membrane</keyword>
<evidence type="ECO:0000256" key="4">
    <source>
        <dbReference type="ARBA" id="ARBA00023136"/>
    </source>
</evidence>
<comment type="subcellular location">
    <subcellularLocation>
        <location evidence="1">Membrane</location>
        <topology evidence="1">Single-pass membrane protein</topology>
    </subcellularLocation>
</comment>
<dbReference type="AlphaFoldDB" id="A0AA39WFH0"/>
<feature type="transmembrane region" description="Helical" evidence="6">
    <location>
        <begin position="208"/>
        <end position="231"/>
    </location>
</feature>
<sequence>MATTTASGAVYRPATTQWTLPCGPLTSIEYGSGSFTHPYSPSAFPTLASSCGPSGWYDTSRPSSSTRIIYMSPAICPSGYTAACTWYTRAQGPIPTSDEEAWNCLPTGYACNATRFGTHGANTVTNTVSDWAPMIAIRWASRDLSILETHPLTPGLFLQASTTSDSTTDRSSTSTSKTSGSSTSSTSTSTSTSSPVESGGSSLSAGSIAGIVIGVIFGLALIAAVAAFFIYKRRRQNQNQAPPAATDDIQPQVVPYYSGRPEDKPPGHAAQVHEIDSSRGPWGPVELPVEAAPYGQPQPASNQQQQQYYNQYPASTAPSQNQSEYALSNPSYVTPAVDRDAESPIPVSPTPASTSLDMETDELERLRNRQSQLVAKRERLLQLQEVDEEEQRVLRRIEELERGGPGRP</sequence>
<dbReference type="Proteomes" id="UP001175000">
    <property type="component" value="Unassembled WGS sequence"/>
</dbReference>
<dbReference type="InterPro" id="IPR051694">
    <property type="entry name" value="Immunoregulatory_rcpt-like"/>
</dbReference>
<dbReference type="PANTHER" id="PTHR15549">
    <property type="entry name" value="PAIRED IMMUNOGLOBULIN-LIKE TYPE 2 RECEPTOR"/>
    <property type="match status" value="1"/>
</dbReference>
<keyword evidence="3 6" id="KW-1133">Transmembrane helix</keyword>
<comment type="caution">
    <text evidence="7">The sequence shown here is derived from an EMBL/GenBank/DDBJ whole genome shotgun (WGS) entry which is preliminary data.</text>
</comment>
<evidence type="ECO:0000256" key="1">
    <source>
        <dbReference type="ARBA" id="ARBA00004167"/>
    </source>
</evidence>
<evidence type="ECO:0000256" key="5">
    <source>
        <dbReference type="SAM" id="MobiDB-lite"/>
    </source>
</evidence>
<feature type="region of interest" description="Disordered" evidence="5">
    <location>
        <begin position="159"/>
        <end position="200"/>
    </location>
</feature>
<dbReference type="GO" id="GO:0071944">
    <property type="term" value="C:cell periphery"/>
    <property type="evidence" value="ECO:0007669"/>
    <property type="project" value="UniProtKB-ARBA"/>
</dbReference>
<evidence type="ECO:0000313" key="7">
    <source>
        <dbReference type="EMBL" id="KAK0614432.1"/>
    </source>
</evidence>
<feature type="compositionally biased region" description="Low complexity" evidence="5">
    <location>
        <begin position="161"/>
        <end position="200"/>
    </location>
</feature>
<feature type="region of interest" description="Disordered" evidence="5">
    <location>
        <begin position="239"/>
        <end position="305"/>
    </location>
</feature>
<gene>
    <name evidence="7" type="ORF">B0T14DRAFT_528513</name>
</gene>
<name>A0AA39WFH0_9PEZI</name>
<evidence type="ECO:0000256" key="3">
    <source>
        <dbReference type="ARBA" id="ARBA00022989"/>
    </source>
</evidence>
<proteinExistence type="predicted"/>
<organism evidence="7 8">
    <name type="scientific">Immersiella caudata</name>
    <dbReference type="NCBI Taxonomy" id="314043"/>
    <lineage>
        <taxon>Eukaryota</taxon>
        <taxon>Fungi</taxon>
        <taxon>Dikarya</taxon>
        <taxon>Ascomycota</taxon>
        <taxon>Pezizomycotina</taxon>
        <taxon>Sordariomycetes</taxon>
        <taxon>Sordariomycetidae</taxon>
        <taxon>Sordariales</taxon>
        <taxon>Lasiosphaeriaceae</taxon>
        <taxon>Immersiella</taxon>
    </lineage>
</organism>
<protein>
    <submittedName>
        <fullName evidence="7">Uncharacterized protein</fullName>
    </submittedName>
</protein>
<accession>A0AA39WFH0</accession>
<dbReference type="PANTHER" id="PTHR15549:SF26">
    <property type="entry name" value="AXIAL BUDDING PATTERN PROTEIN 2-RELATED"/>
    <property type="match status" value="1"/>
</dbReference>
<dbReference type="GO" id="GO:0016020">
    <property type="term" value="C:membrane"/>
    <property type="evidence" value="ECO:0007669"/>
    <property type="project" value="UniProtKB-SubCell"/>
</dbReference>
<evidence type="ECO:0000256" key="2">
    <source>
        <dbReference type="ARBA" id="ARBA00022692"/>
    </source>
</evidence>